<dbReference type="STRING" id="869754.A0A1A0H4V3"/>
<organism evidence="2 3">
    <name type="scientific">Metschnikowia bicuspidata var. bicuspidata NRRL YB-4993</name>
    <dbReference type="NCBI Taxonomy" id="869754"/>
    <lineage>
        <taxon>Eukaryota</taxon>
        <taxon>Fungi</taxon>
        <taxon>Dikarya</taxon>
        <taxon>Ascomycota</taxon>
        <taxon>Saccharomycotina</taxon>
        <taxon>Pichiomycetes</taxon>
        <taxon>Metschnikowiaceae</taxon>
        <taxon>Metschnikowia</taxon>
    </lineage>
</organism>
<name>A0A1A0H4V3_9ASCO</name>
<dbReference type="AlphaFoldDB" id="A0A1A0H4V3"/>
<comment type="caution">
    <text evidence="2">The sequence shown here is derived from an EMBL/GenBank/DDBJ whole genome shotgun (WGS) entry which is preliminary data.</text>
</comment>
<evidence type="ECO:0000313" key="2">
    <source>
        <dbReference type="EMBL" id="OBA19066.1"/>
    </source>
</evidence>
<feature type="region of interest" description="Disordered" evidence="1">
    <location>
        <begin position="69"/>
        <end position="101"/>
    </location>
</feature>
<proteinExistence type="predicted"/>
<dbReference type="RefSeq" id="XP_018709601.1">
    <property type="nucleotide sequence ID" value="XM_018854431.1"/>
</dbReference>
<accession>A0A1A0H4V3</accession>
<gene>
    <name evidence="2" type="ORF">METBIDRAFT_13816</name>
</gene>
<sequence length="101" mass="11485">MEGLADKVASSTVNVGSHRTFTKFPDLNADDDLGEEIHFMETTKAETRESQIMVPGVVRTSTTKRQLDDIESIFSDKPRKKKKEKKQKEKKKKNAIDEIFG</sequence>
<keyword evidence="3" id="KW-1185">Reference proteome</keyword>
<dbReference type="GeneID" id="30027407"/>
<evidence type="ECO:0000256" key="1">
    <source>
        <dbReference type="SAM" id="MobiDB-lite"/>
    </source>
</evidence>
<protein>
    <submittedName>
        <fullName evidence="2">Uncharacterized protein</fullName>
    </submittedName>
</protein>
<evidence type="ECO:0000313" key="3">
    <source>
        <dbReference type="Proteomes" id="UP000092555"/>
    </source>
</evidence>
<dbReference type="EMBL" id="LXTC01000008">
    <property type="protein sequence ID" value="OBA19066.1"/>
    <property type="molecule type" value="Genomic_DNA"/>
</dbReference>
<reference evidence="2 3" key="1">
    <citation type="submission" date="2016-05" db="EMBL/GenBank/DDBJ databases">
        <title>Comparative genomics of biotechnologically important yeasts.</title>
        <authorList>
            <consortium name="DOE Joint Genome Institute"/>
            <person name="Riley R."/>
            <person name="Haridas S."/>
            <person name="Wolfe K.H."/>
            <person name="Lopes M.R."/>
            <person name="Hittinger C.T."/>
            <person name="Goker M."/>
            <person name="Salamov A."/>
            <person name="Wisecaver J."/>
            <person name="Long T.M."/>
            <person name="Aerts A.L."/>
            <person name="Barry K."/>
            <person name="Choi C."/>
            <person name="Clum A."/>
            <person name="Coughlan A.Y."/>
            <person name="Deshpande S."/>
            <person name="Douglass A.P."/>
            <person name="Hanson S.J."/>
            <person name="Klenk H.-P."/>
            <person name="LaButti K."/>
            <person name="Lapidus A."/>
            <person name="Lindquist E."/>
            <person name="Lipzen A."/>
            <person name="Meier-kolthoff J.P."/>
            <person name="Ohm R.A."/>
            <person name="Otillar R.P."/>
            <person name="Pangilinan J."/>
            <person name="Peng Y."/>
            <person name="Rokas A."/>
            <person name="Rosa C.A."/>
            <person name="Scheuner C."/>
            <person name="Sibirny A.A."/>
            <person name="Slot J.C."/>
            <person name="Stielow J.B."/>
            <person name="Sun H."/>
            <person name="Kurtzman C.P."/>
            <person name="Blackwell M."/>
            <person name="Grigoriev I.V."/>
            <person name="Jeffries T.W."/>
        </authorList>
    </citation>
    <scope>NUCLEOTIDE SEQUENCE [LARGE SCALE GENOMIC DNA]</scope>
    <source>
        <strain evidence="2 3">NRRL YB-4993</strain>
    </source>
</reference>
<dbReference type="Proteomes" id="UP000092555">
    <property type="component" value="Unassembled WGS sequence"/>
</dbReference>
<feature type="compositionally biased region" description="Basic residues" evidence="1">
    <location>
        <begin position="78"/>
        <end position="93"/>
    </location>
</feature>